<dbReference type="Gene3D" id="1.10.1520.10">
    <property type="entry name" value="Ribonuclease III domain"/>
    <property type="match status" value="1"/>
</dbReference>
<dbReference type="PANTHER" id="PTHR34276">
    <property type="entry name" value="MINI-RIBONUCLEASE 3"/>
    <property type="match status" value="1"/>
</dbReference>
<dbReference type="PANTHER" id="PTHR34276:SF1">
    <property type="entry name" value="MINI-RIBONUCLEASE 3"/>
    <property type="match status" value="1"/>
</dbReference>
<dbReference type="Pfam" id="PF00636">
    <property type="entry name" value="Ribonuclease_3"/>
    <property type="match status" value="1"/>
</dbReference>
<dbReference type="GO" id="GO:0005737">
    <property type="term" value="C:cytoplasm"/>
    <property type="evidence" value="ECO:0007669"/>
    <property type="project" value="UniProtKB-SubCell"/>
</dbReference>
<keyword evidence="4 6" id="KW-0255">Endonuclease</keyword>
<comment type="subcellular location">
    <subcellularLocation>
        <location evidence="6">Cytoplasm</location>
    </subcellularLocation>
</comment>
<dbReference type="RefSeq" id="WP_243116810.1">
    <property type="nucleotide sequence ID" value="NZ_JAOQNU010000008.1"/>
</dbReference>
<dbReference type="EMBL" id="SLXT01000008">
    <property type="protein sequence ID" value="TCP64671.1"/>
    <property type="molecule type" value="Genomic_DNA"/>
</dbReference>
<comment type="cofactor">
    <cofactor evidence="6">
        <name>Mg(2+)</name>
        <dbReference type="ChEBI" id="CHEBI:18420"/>
    </cofactor>
</comment>
<comment type="subunit">
    <text evidence="6">Homodimer.</text>
</comment>
<evidence type="ECO:0000256" key="6">
    <source>
        <dbReference type="HAMAP-Rule" id="MF_01468"/>
    </source>
</evidence>
<organism evidence="8 9">
    <name type="scientific">Heliophilum fasciatum</name>
    <dbReference type="NCBI Taxonomy" id="35700"/>
    <lineage>
        <taxon>Bacteria</taxon>
        <taxon>Bacillati</taxon>
        <taxon>Bacillota</taxon>
        <taxon>Clostridia</taxon>
        <taxon>Eubacteriales</taxon>
        <taxon>Heliobacteriaceae</taxon>
        <taxon>Heliophilum</taxon>
    </lineage>
</organism>
<comment type="similarity">
    <text evidence="6">Belongs to the MrnC RNase family.</text>
</comment>
<dbReference type="InterPro" id="IPR036389">
    <property type="entry name" value="RNase_III_sf"/>
</dbReference>
<evidence type="ECO:0000256" key="4">
    <source>
        <dbReference type="ARBA" id="ARBA00022759"/>
    </source>
</evidence>
<dbReference type="EC" id="3.1.26.-" evidence="6"/>
<dbReference type="InterPro" id="IPR008226">
    <property type="entry name" value="Mini3_fam"/>
</dbReference>
<evidence type="ECO:0000259" key="7">
    <source>
        <dbReference type="Pfam" id="PF00636"/>
    </source>
</evidence>
<name>A0A4R2RXF8_9FIRM</name>
<dbReference type="GO" id="GO:0004525">
    <property type="term" value="F:ribonuclease III activity"/>
    <property type="evidence" value="ECO:0007669"/>
    <property type="project" value="InterPro"/>
</dbReference>
<keyword evidence="6" id="KW-0963">Cytoplasm</keyword>
<evidence type="ECO:0000313" key="8">
    <source>
        <dbReference type="EMBL" id="TCP64671.1"/>
    </source>
</evidence>
<keyword evidence="3 6" id="KW-0540">Nuclease</keyword>
<evidence type="ECO:0000256" key="3">
    <source>
        <dbReference type="ARBA" id="ARBA00022722"/>
    </source>
</evidence>
<accession>A0A4R2RXF8</accession>
<dbReference type="AlphaFoldDB" id="A0A4R2RXF8"/>
<sequence length="153" mass="17371">MAQSVVMEKAETVNRTAHKAPADFPSPLAMAYLGDAYYEVFVRRFLIDAGLVKVNELHRQAVRLVCANAQDQLLRWLEPQLDETEKDWVRRGRNANSGRCPASTDIATYRRATGFECLVGYWSLTLPERLECIRPYLEEMAGAADRKGEIHGR</sequence>
<dbReference type="InterPro" id="IPR000999">
    <property type="entry name" value="RNase_III_dom"/>
</dbReference>
<keyword evidence="2 6" id="KW-0698">rRNA processing</keyword>
<dbReference type="Proteomes" id="UP000294813">
    <property type="component" value="Unassembled WGS sequence"/>
</dbReference>
<gene>
    <name evidence="6" type="primary">mrnC</name>
    <name evidence="8" type="ORF">EDD73_10824</name>
</gene>
<feature type="domain" description="RNase III" evidence="7">
    <location>
        <begin position="29"/>
        <end position="125"/>
    </location>
</feature>
<evidence type="ECO:0000313" key="9">
    <source>
        <dbReference type="Proteomes" id="UP000294813"/>
    </source>
</evidence>
<dbReference type="GO" id="GO:0019843">
    <property type="term" value="F:rRNA binding"/>
    <property type="evidence" value="ECO:0007669"/>
    <property type="project" value="UniProtKB-UniRule"/>
</dbReference>
<comment type="function">
    <text evidence="6">Involved in correct processing of both the 5' and 3' ends of 23S rRNA precursor. Processes 30S rRNA precursor transcript even in absence of ribonuclease 3 (Rnc); Rnc processes 30S rRNA into smaller rRNA precursors.</text>
</comment>
<keyword evidence="1 6" id="KW-0690">Ribosome biogenesis</keyword>
<reference evidence="8 9" key="1">
    <citation type="submission" date="2019-03" db="EMBL/GenBank/DDBJ databases">
        <title>Genomic Encyclopedia of Type Strains, Phase IV (KMG-IV): sequencing the most valuable type-strain genomes for metagenomic binning, comparative biology and taxonomic classification.</title>
        <authorList>
            <person name="Goeker M."/>
        </authorList>
    </citation>
    <scope>NUCLEOTIDE SEQUENCE [LARGE SCALE GENOMIC DNA]</scope>
    <source>
        <strain evidence="8 9">DSM 11170</strain>
    </source>
</reference>
<evidence type="ECO:0000256" key="2">
    <source>
        <dbReference type="ARBA" id="ARBA00022552"/>
    </source>
</evidence>
<keyword evidence="9" id="KW-1185">Reference proteome</keyword>
<keyword evidence="6" id="KW-0699">rRNA-binding</keyword>
<dbReference type="GO" id="GO:0006364">
    <property type="term" value="P:rRNA processing"/>
    <property type="evidence" value="ECO:0007669"/>
    <property type="project" value="UniProtKB-UniRule"/>
</dbReference>
<keyword evidence="5 6" id="KW-0378">Hydrolase</keyword>
<keyword evidence="6" id="KW-0460">Magnesium</keyword>
<evidence type="ECO:0000256" key="5">
    <source>
        <dbReference type="ARBA" id="ARBA00022801"/>
    </source>
</evidence>
<protein>
    <recommendedName>
        <fullName evidence="6">Mini-ribonuclease 3</fullName>
        <shortName evidence="6">Mini-3</shortName>
        <shortName evidence="6">Mini-RNase 3</shortName>
        <ecNumber evidence="6">3.1.26.-</ecNumber>
    </recommendedName>
    <alternativeName>
        <fullName evidence="6">Mini-RNase III</fullName>
        <shortName evidence="6">Mini-III</shortName>
    </alternativeName>
</protein>
<evidence type="ECO:0000256" key="1">
    <source>
        <dbReference type="ARBA" id="ARBA00022517"/>
    </source>
</evidence>
<dbReference type="HAMAP" id="MF_01468">
    <property type="entry name" value="RNase_Mini_III"/>
    <property type="match status" value="1"/>
</dbReference>
<dbReference type="SUPFAM" id="SSF69065">
    <property type="entry name" value="RNase III domain-like"/>
    <property type="match status" value="1"/>
</dbReference>
<comment type="caution">
    <text evidence="8">The sequence shown here is derived from an EMBL/GenBank/DDBJ whole genome shotgun (WGS) entry which is preliminary data.</text>
</comment>
<keyword evidence="6" id="KW-0694">RNA-binding</keyword>
<feature type="active site" evidence="6">
    <location>
        <position position="35"/>
    </location>
</feature>
<proteinExistence type="inferred from homology"/>